<name>A0A934Q1K6_9BURK</name>
<feature type="domain" description="FHA" evidence="1">
    <location>
        <begin position="23"/>
        <end position="73"/>
    </location>
</feature>
<keyword evidence="3" id="KW-1185">Reference proteome</keyword>
<evidence type="ECO:0000259" key="1">
    <source>
        <dbReference type="PROSITE" id="PS50006"/>
    </source>
</evidence>
<accession>A0A934Q1K6</accession>
<proteinExistence type="predicted"/>
<evidence type="ECO:0000313" key="2">
    <source>
        <dbReference type="EMBL" id="MBK0394354.1"/>
    </source>
</evidence>
<dbReference type="InterPro" id="IPR008984">
    <property type="entry name" value="SMAD_FHA_dom_sf"/>
</dbReference>
<dbReference type="Proteomes" id="UP000617041">
    <property type="component" value="Unassembled WGS sequence"/>
</dbReference>
<organism evidence="2 3">
    <name type="scientific">Ramlibacter algicola</name>
    <dbReference type="NCBI Taxonomy" id="2795217"/>
    <lineage>
        <taxon>Bacteria</taxon>
        <taxon>Pseudomonadati</taxon>
        <taxon>Pseudomonadota</taxon>
        <taxon>Betaproteobacteria</taxon>
        <taxon>Burkholderiales</taxon>
        <taxon>Comamonadaceae</taxon>
        <taxon>Ramlibacter</taxon>
    </lineage>
</organism>
<dbReference type="Gene3D" id="2.60.200.20">
    <property type="match status" value="1"/>
</dbReference>
<sequence>MPQLIVTVEGVEVKHVYLTKDVTTLGRKQDNDIVLDNGAVSGRHCRFELKGLADVFVEDDGSTNGTFVNNARIKRHKLEDEDVVAIAGFRIRYLQATDQSGFGATAIMTMGSTPHLPPPASAMFRVLTGSSAGLEVPVVKAVSTFGKPGVAVIAVSHRRTGYYAATLDGTQAPQINGKPLGQDPVLLADQDVVELAGTRMQFCLGA</sequence>
<dbReference type="RefSeq" id="WP_200789350.1">
    <property type="nucleotide sequence ID" value="NZ_JAEDAO010000001.1"/>
</dbReference>
<dbReference type="SUPFAM" id="SSF49879">
    <property type="entry name" value="SMAD/FHA domain"/>
    <property type="match status" value="2"/>
</dbReference>
<dbReference type="AlphaFoldDB" id="A0A934Q1K6"/>
<dbReference type="PROSITE" id="PS50006">
    <property type="entry name" value="FHA_DOMAIN"/>
    <property type="match status" value="1"/>
</dbReference>
<gene>
    <name evidence="2" type="ORF">I8E28_17255</name>
</gene>
<reference evidence="2" key="1">
    <citation type="submission" date="2020-12" db="EMBL/GenBank/DDBJ databases">
        <title>Ramlibacter sp. nov., isolated from a freshwater alga, Cryptomonas.</title>
        <authorList>
            <person name="Kim H.M."/>
            <person name="Jeon C.O."/>
        </authorList>
    </citation>
    <scope>NUCLEOTIDE SEQUENCE</scope>
    <source>
        <strain evidence="2">CrO1</strain>
    </source>
</reference>
<dbReference type="CDD" id="cd00060">
    <property type="entry name" value="FHA"/>
    <property type="match status" value="1"/>
</dbReference>
<dbReference type="EMBL" id="JAEDAO010000001">
    <property type="protein sequence ID" value="MBK0394354.1"/>
    <property type="molecule type" value="Genomic_DNA"/>
</dbReference>
<dbReference type="SMART" id="SM00240">
    <property type="entry name" value="FHA"/>
    <property type="match status" value="1"/>
</dbReference>
<dbReference type="PANTHER" id="PTHR23308">
    <property type="entry name" value="NUCLEAR INHIBITOR OF PROTEIN PHOSPHATASE-1"/>
    <property type="match status" value="1"/>
</dbReference>
<protein>
    <submittedName>
        <fullName evidence="2">FHA domain-containing protein</fullName>
    </submittedName>
</protein>
<dbReference type="InterPro" id="IPR050923">
    <property type="entry name" value="Cell_Proc_Reg/RNA_Proc"/>
</dbReference>
<dbReference type="Pfam" id="PF00498">
    <property type="entry name" value="FHA"/>
    <property type="match status" value="1"/>
</dbReference>
<comment type="caution">
    <text evidence="2">The sequence shown here is derived from an EMBL/GenBank/DDBJ whole genome shotgun (WGS) entry which is preliminary data.</text>
</comment>
<dbReference type="InterPro" id="IPR000253">
    <property type="entry name" value="FHA_dom"/>
</dbReference>
<evidence type="ECO:0000313" key="3">
    <source>
        <dbReference type="Proteomes" id="UP000617041"/>
    </source>
</evidence>